<reference evidence="1 2" key="1">
    <citation type="journal article" date="2008" name="PLoS Genet.">
        <title>Genomic islands in the pathogenic filamentous fungus Aspergillus fumigatus.</title>
        <authorList>
            <person name="Fedorova N.D."/>
            <person name="Khaldi N."/>
            <person name="Joardar V.S."/>
            <person name="Maiti R."/>
            <person name="Amedeo P."/>
            <person name="Anderson M.J."/>
            <person name="Crabtree J."/>
            <person name="Silva J.C."/>
            <person name="Badger J.H."/>
            <person name="Albarraq A."/>
            <person name="Angiuoli S."/>
            <person name="Bussey H."/>
            <person name="Bowyer P."/>
            <person name="Cotty P.J."/>
            <person name="Dyer P.S."/>
            <person name="Egan A."/>
            <person name="Galens K."/>
            <person name="Fraser-Liggett C.M."/>
            <person name="Haas B.J."/>
            <person name="Inman J.M."/>
            <person name="Kent R."/>
            <person name="Lemieux S."/>
            <person name="Malavazi I."/>
            <person name="Orvis J."/>
            <person name="Roemer T."/>
            <person name="Ronning C.M."/>
            <person name="Sundaram J.P."/>
            <person name="Sutton G."/>
            <person name="Turner G."/>
            <person name="Venter J.C."/>
            <person name="White O.R."/>
            <person name="Whitty B.R."/>
            <person name="Youngman P."/>
            <person name="Wolfe K.H."/>
            <person name="Goldman G.H."/>
            <person name="Wortman J.R."/>
            <person name="Jiang B."/>
            <person name="Denning D.W."/>
            <person name="Nierman W.C."/>
        </authorList>
    </citation>
    <scope>NUCLEOTIDE SEQUENCE [LARGE SCALE GENOMIC DNA]</scope>
    <source>
        <strain evidence="2">ATCC 1007 / CBS 513.65 / DSM 816 / NCTC 3887 / NRRL 1</strain>
    </source>
</reference>
<dbReference type="RefSeq" id="XP_001269794.1">
    <property type="nucleotide sequence ID" value="XM_001269793.1"/>
</dbReference>
<dbReference type="KEGG" id="act:ACLA_031010"/>
<accession>A1CRU7</accession>
<dbReference type="AlphaFoldDB" id="A1CRU7"/>
<dbReference type="GeneID" id="4701728"/>
<organism evidence="1 2">
    <name type="scientific">Aspergillus clavatus (strain ATCC 1007 / CBS 513.65 / DSM 816 / NCTC 3887 / NRRL 1 / QM 1276 / 107)</name>
    <dbReference type="NCBI Taxonomy" id="344612"/>
    <lineage>
        <taxon>Eukaryota</taxon>
        <taxon>Fungi</taxon>
        <taxon>Dikarya</taxon>
        <taxon>Ascomycota</taxon>
        <taxon>Pezizomycotina</taxon>
        <taxon>Eurotiomycetes</taxon>
        <taxon>Eurotiomycetidae</taxon>
        <taxon>Eurotiales</taxon>
        <taxon>Aspergillaceae</taxon>
        <taxon>Aspergillus</taxon>
        <taxon>Aspergillus subgen. Fumigati</taxon>
    </lineage>
</organism>
<evidence type="ECO:0000313" key="1">
    <source>
        <dbReference type="EMBL" id="EAW08368.1"/>
    </source>
</evidence>
<evidence type="ECO:0000313" key="2">
    <source>
        <dbReference type="Proteomes" id="UP000006701"/>
    </source>
</evidence>
<dbReference type="VEuPathDB" id="FungiDB:ACLA_031010"/>
<sequence>MPLKTLAVAYAYVDPDPLQNESRSVRQIRTVGRSITLTGYETTPMVGPIVSAIKAL</sequence>
<dbReference type="HOGENOM" id="CLU_3013774_0_0_1"/>
<keyword evidence="2" id="KW-1185">Reference proteome</keyword>
<protein>
    <submittedName>
        <fullName evidence="1">Uncharacterized protein</fullName>
    </submittedName>
</protein>
<gene>
    <name evidence="1" type="ORF">ACLA_031010</name>
</gene>
<name>A1CRU7_ASPCL</name>
<dbReference type="Proteomes" id="UP000006701">
    <property type="component" value="Unassembled WGS sequence"/>
</dbReference>
<proteinExistence type="predicted"/>
<dbReference type="EMBL" id="DS027059">
    <property type="protein sequence ID" value="EAW08368.1"/>
    <property type="molecule type" value="Genomic_DNA"/>
</dbReference>